<keyword evidence="3" id="KW-0418">Kinase</keyword>
<dbReference type="GO" id="GO:0010008">
    <property type="term" value="C:endosome membrane"/>
    <property type="evidence" value="ECO:0007669"/>
    <property type="project" value="TreeGrafter"/>
</dbReference>
<dbReference type="InterPro" id="IPR044769">
    <property type="entry name" value="PIKfyve_PIPKc"/>
</dbReference>
<accession>A0A9W5TCT9</accession>
<comment type="caution">
    <text evidence="6">The sequence shown here is derived from an EMBL/GenBank/DDBJ whole genome shotgun (WGS) entry which is preliminary data.</text>
</comment>
<protein>
    <submittedName>
        <fullName evidence="6">Phosphatidylinositol-4-phosphate 5-kinase family protein</fullName>
    </submittedName>
</protein>
<keyword evidence="1 3" id="KW-0547">Nucleotide-binding</keyword>
<sequence>MGSPHVTSRKRICKNACRYKGTVSCDEHNLESQSADHNWHDLFEPLEPYWKPGLLELIAKYIKHHLWHDDTTLRLNHRLLQHLSLLVLRSGFRAKLHHVHRDVNDLIKVIQIPPRLHYMFGLEMRYGFSVFPGICLKARLAHPRMYRTLENPTTMLVNCFVSNAGSNGDYEDIHHVSIRFLSVDAIIERLCQSGIKLLLCSGNVPMEIGKKLHHRGICCVSKVDPSILSKIALAINRPILDTLTACRDYYGYIADIERFCYYETCGDNIAAVSPGSRFHGCTVLYSTVRLSRSKAERLKNLLKMSLYRLQSVFEELNLLKDVGGILDIDIAKSILLEIKGSMTPKSTLAYTVNDNSGSSDQPLTCYTRTNTEVTVSGYIPRSTTRLLDNRFRFKELIRNSNYHYLSRTRSVTTKSYLYIHFSEWLTGYLLHRRDSCFNGSVDTYRSLKHNSVLWCYKYFTQSNELCGEVISRSVPVGTYTQGSFLTDFLSAYGKYLDHDSCIASDSCQEPFSKHHLHLESVGTSPAMYKRLTIVLSQQNIVQSTDMSRLLLSIRCRCCHRKDSYHIEDLTFGHFLHLLLHNNYYLCKCGHPLFSMHDFTLCYDNLSLCLHPQSVTNFKIGAWFDTPLLNTGLEFFPLLSAGISINDRRLLNASSRISRLWQHFLNVPEDIMSITNGGVPGSKTDDRTEPTTAKATTSIPDSSTTSITTITGNHDANADWSPHDYNDLDLLYFKDNSSMMSQVLHNIFNMVLSHISNKFDLLVTSTQLEDAVPCRCELGATFDTNLDQRNLWSSKVEWTSFGDFQELWQDRNASGINMHPILNDHIGACFDKGHKFGFCTKCNQVKFRSISDMELINWIYILTAIVRSLGFKLRAVAVAMCDNVDTRTMFFNEVETEPGAMSVTSEFRGSYDSVLSPALSLVTTLNPGVGVPKTFSDARSPSMLLSLQRTKSVPKDLIDTSVIDPAYDIALRKWVDLVDNCLNNLKVTYIQTVAHLLFGQYWSSPDPMRVFMIIRSFFVSITSMCRSLIRDLRSPDLLSLKTIRLKDDGGRFVVCSGNAYRESDPHTVDVPLFIDNNLEPRTNSDCRYVWGINFSREIYDSVMKPCDIPLTYPSISRTFTKILDNQVDENRQYNLLLTLRHIWNSSALFGFAGSSATVSVTATSLGHLLSRMHLGCPKRVESVVSVDYGMVSHLRKDIGNIISIALMSSEYLEQCVDNFNTAVTNNKCTVGRDLINYCRNRRYSFMAASTSGSHRDTLYGYSVQSYGYITRSHQCRMPNGMILDGLIYRYLKRNIHLVSIFNSGVYCSIQRDVTPFVTTQWVNVDTTSRVYPFSPMATNAADMDMLNLLSDWKHMKIFGGSEYQGQVSHHHKVFCAVTQPCNGIPVIICNSKLFHYRWCNHQKDFGVMPVMDHVVKALITNISNERQRLRAYINWTCQYLESTYLLHVDTHIILAYVNYQLETNYQSGYPMYGNSVDNEHTLDTPSSQKTLYEASPQSVAYSVSCSPVYNQGLLSSNVNAVRHMQFRFDCSTPVRHNSGANLSRTPTRSYANIEANPQLCYTTHSSMESYPSSLVRWDTRSLIESIPSSRCDVTKQLCSQVNPTSISNIPTIEGPFDNIKIRDVEESSSCTSVTLSSAHPTYIVTVYYPEAFHKLRHMSCGDDISFARSLSRSSRLRCSGGKSGAPMFVSHDGRFLLKLLNRYEFQLFLDRGPRFFEHVLGGGTLLSIPYGLFSVRHKKNGTIAAFLVMQNIDHGLDSTKLTFDLKGISFKRCVSLDSSMANGDPGSYDLPSTIMCCSADDTPDLPESVVLLDQNFKDFTKGCPLRISKDYTLRIFEYIHRDLEFLSRLDVVDYSILLQVFPSEGIMVLGIIDYLRPYTWDKQIESIGKKLANLASGQLPTIVSPLEYRTRFLRFFLRMFWYHKEEEHQETSRKPKKVVHAKASDIKCKCHICTATSHLYTGRFVNSLYHFMWSTSPEARRYIHRLVKTSIPCDMSSEVAKLLESVYGLD</sequence>
<dbReference type="InterPro" id="IPR027409">
    <property type="entry name" value="GroEL-like_apical_dom_sf"/>
</dbReference>
<dbReference type="InterPro" id="IPR027483">
    <property type="entry name" value="PInositol-4-P-4/5-kinase_C_sf"/>
</dbReference>
<dbReference type="Pfam" id="PF01504">
    <property type="entry name" value="PIP5K"/>
    <property type="match status" value="2"/>
</dbReference>
<name>A0A9W5TCT9_BABOV</name>
<dbReference type="Gene3D" id="3.50.7.10">
    <property type="entry name" value="GroEL"/>
    <property type="match status" value="1"/>
</dbReference>
<dbReference type="Proteomes" id="UP001057455">
    <property type="component" value="Unassembled WGS sequence"/>
</dbReference>
<evidence type="ECO:0000256" key="2">
    <source>
        <dbReference type="ARBA" id="ARBA00022840"/>
    </source>
</evidence>
<reference evidence="6" key="1">
    <citation type="submission" date="2019-12" db="EMBL/GenBank/DDBJ databases">
        <title>Genome sequence of Babesia ovis.</title>
        <authorList>
            <person name="Yamagishi J."/>
            <person name="Sevinc F."/>
            <person name="Xuan X."/>
        </authorList>
    </citation>
    <scope>NUCLEOTIDE SEQUENCE</scope>
    <source>
        <strain evidence="6">Selcuk</strain>
    </source>
</reference>
<dbReference type="SUPFAM" id="SSF56104">
    <property type="entry name" value="SAICAR synthase-like"/>
    <property type="match status" value="1"/>
</dbReference>
<evidence type="ECO:0000259" key="5">
    <source>
        <dbReference type="PROSITE" id="PS51455"/>
    </source>
</evidence>
<dbReference type="EMBL" id="BLIY01000017">
    <property type="protein sequence ID" value="GFE55145.1"/>
    <property type="molecule type" value="Genomic_DNA"/>
</dbReference>
<evidence type="ECO:0000256" key="1">
    <source>
        <dbReference type="ARBA" id="ARBA00022741"/>
    </source>
</evidence>
<dbReference type="PANTHER" id="PTHR45748:SF7">
    <property type="entry name" value="1-PHOSPHATIDYLINOSITOL 3-PHOSPHATE 5-KINASE-RELATED"/>
    <property type="match status" value="1"/>
</dbReference>
<dbReference type="GO" id="GO:0046854">
    <property type="term" value="P:phosphatidylinositol phosphate biosynthetic process"/>
    <property type="evidence" value="ECO:0007669"/>
    <property type="project" value="TreeGrafter"/>
</dbReference>
<keyword evidence="3" id="KW-0808">Transferase</keyword>
<evidence type="ECO:0000313" key="6">
    <source>
        <dbReference type="EMBL" id="GFE55145.1"/>
    </source>
</evidence>
<dbReference type="GO" id="GO:0005524">
    <property type="term" value="F:ATP binding"/>
    <property type="evidence" value="ECO:0007669"/>
    <property type="project" value="UniProtKB-UniRule"/>
</dbReference>
<dbReference type="InterPro" id="IPR027484">
    <property type="entry name" value="PInositol-4-P-5-kinase_N"/>
</dbReference>
<dbReference type="CDD" id="cd17300">
    <property type="entry name" value="PIPKc_PIKfyve"/>
    <property type="match status" value="1"/>
</dbReference>
<keyword evidence="7" id="KW-1185">Reference proteome</keyword>
<feature type="compositionally biased region" description="Low complexity" evidence="4">
    <location>
        <begin position="695"/>
        <end position="705"/>
    </location>
</feature>
<dbReference type="InterPro" id="IPR002498">
    <property type="entry name" value="PInositol-4-P-4/5-kinase_core"/>
</dbReference>
<evidence type="ECO:0000256" key="4">
    <source>
        <dbReference type="SAM" id="MobiDB-lite"/>
    </source>
</evidence>
<keyword evidence="2 3" id="KW-0067">ATP-binding</keyword>
<dbReference type="PROSITE" id="PS51455">
    <property type="entry name" value="PIPK"/>
    <property type="match status" value="1"/>
</dbReference>
<dbReference type="Gene3D" id="3.30.800.10">
    <property type="entry name" value="Phosphatidylinositol Phosphate Kinase II Beta"/>
    <property type="match status" value="1"/>
</dbReference>
<dbReference type="Gene3D" id="3.30.810.10">
    <property type="entry name" value="2-Layer Sandwich"/>
    <property type="match status" value="1"/>
</dbReference>
<gene>
    <name evidence="6" type="ORF">BaOVIS_025490</name>
</gene>
<feature type="region of interest" description="Disordered" evidence="4">
    <location>
        <begin position="676"/>
        <end position="705"/>
    </location>
</feature>
<feature type="domain" description="PIPK" evidence="5">
    <location>
        <begin position="1580"/>
        <end position="1919"/>
    </location>
</feature>
<dbReference type="GO" id="GO:0000285">
    <property type="term" value="F:1-phosphatidylinositol-3-phosphate 5-kinase activity"/>
    <property type="evidence" value="ECO:0007669"/>
    <property type="project" value="InterPro"/>
</dbReference>
<dbReference type="SMART" id="SM00330">
    <property type="entry name" value="PIPKc"/>
    <property type="match status" value="1"/>
</dbReference>
<evidence type="ECO:0000313" key="7">
    <source>
        <dbReference type="Proteomes" id="UP001057455"/>
    </source>
</evidence>
<evidence type="ECO:0000256" key="3">
    <source>
        <dbReference type="PROSITE-ProRule" id="PRU00781"/>
    </source>
</evidence>
<dbReference type="SUPFAM" id="SSF52029">
    <property type="entry name" value="GroEL apical domain-like"/>
    <property type="match status" value="1"/>
</dbReference>
<dbReference type="OrthoDB" id="660555at2759"/>
<organism evidence="6 7">
    <name type="scientific">Babesia ovis</name>
    <dbReference type="NCBI Taxonomy" id="5869"/>
    <lineage>
        <taxon>Eukaryota</taxon>
        <taxon>Sar</taxon>
        <taxon>Alveolata</taxon>
        <taxon>Apicomplexa</taxon>
        <taxon>Aconoidasida</taxon>
        <taxon>Piroplasmida</taxon>
        <taxon>Babesiidae</taxon>
        <taxon>Babesia</taxon>
    </lineage>
</organism>
<dbReference type="PANTHER" id="PTHR45748">
    <property type="entry name" value="1-PHOSPHATIDYLINOSITOL 3-PHOSPHATE 5-KINASE-RELATED"/>
    <property type="match status" value="1"/>
</dbReference>
<proteinExistence type="predicted"/>